<comment type="similarity">
    <text evidence="1">Belongs to the short-chain dehydrogenases/reductases (SDR) family.</text>
</comment>
<keyword evidence="6" id="KW-1185">Reference proteome</keyword>
<accession>A0ABY5DUU0</accession>
<dbReference type="InterPro" id="IPR057326">
    <property type="entry name" value="KR_dom"/>
</dbReference>
<name>A0ABY5DUU0_9ACTN</name>
<evidence type="ECO:0000313" key="6">
    <source>
        <dbReference type="Proteomes" id="UP001056035"/>
    </source>
</evidence>
<dbReference type="SMART" id="SM00822">
    <property type="entry name" value="PKS_KR"/>
    <property type="match status" value="1"/>
</dbReference>
<keyword evidence="2" id="KW-0560">Oxidoreductase</keyword>
<dbReference type="NCBIfam" id="NF005495">
    <property type="entry name" value="PRK07109.1"/>
    <property type="match status" value="1"/>
</dbReference>
<dbReference type="InterPro" id="IPR020904">
    <property type="entry name" value="Sc_DH/Rdtase_CS"/>
</dbReference>
<evidence type="ECO:0000256" key="3">
    <source>
        <dbReference type="SAM" id="MobiDB-lite"/>
    </source>
</evidence>
<dbReference type="Pfam" id="PF00106">
    <property type="entry name" value="adh_short"/>
    <property type="match status" value="1"/>
</dbReference>
<dbReference type="PANTHER" id="PTHR44196">
    <property type="entry name" value="DEHYDROGENASE/REDUCTASE SDR FAMILY MEMBER 7B"/>
    <property type="match status" value="1"/>
</dbReference>
<dbReference type="InterPro" id="IPR036291">
    <property type="entry name" value="NAD(P)-bd_dom_sf"/>
</dbReference>
<dbReference type="PROSITE" id="PS00061">
    <property type="entry name" value="ADH_SHORT"/>
    <property type="match status" value="1"/>
</dbReference>
<feature type="region of interest" description="Disordered" evidence="3">
    <location>
        <begin position="262"/>
        <end position="302"/>
    </location>
</feature>
<dbReference type="Gene3D" id="3.40.50.720">
    <property type="entry name" value="NAD(P)-binding Rossmann-like Domain"/>
    <property type="match status" value="1"/>
</dbReference>
<dbReference type="PRINTS" id="PR00081">
    <property type="entry name" value="GDHRDH"/>
</dbReference>
<dbReference type="PANTHER" id="PTHR44196:SF1">
    <property type="entry name" value="DEHYDROGENASE_REDUCTASE SDR FAMILY MEMBER 7B"/>
    <property type="match status" value="1"/>
</dbReference>
<dbReference type="EMBL" id="CP098502">
    <property type="protein sequence ID" value="UTI65344.1"/>
    <property type="molecule type" value="Genomic_DNA"/>
</dbReference>
<dbReference type="Proteomes" id="UP001056035">
    <property type="component" value="Chromosome"/>
</dbReference>
<dbReference type="RefSeq" id="WP_254572025.1">
    <property type="nucleotide sequence ID" value="NZ_CP098502.1"/>
</dbReference>
<proteinExistence type="inferred from homology"/>
<feature type="compositionally biased region" description="Basic and acidic residues" evidence="3">
    <location>
        <begin position="273"/>
        <end position="291"/>
    </location>
</feature>
<evidence type="ECO:0000256" key="2">
    <source>
        <dbReference type="ARBA" id="ARBA00023002"/>
    </source>
</evidence>
<organism evidence="5 6">
    <name type="scientific">Paraconexibacter antarcticus</name>
    <dbReference type="NCBI Taxonomy" id="2949664"/>
    <lineage>
        <taxon>Bacteria</taxon>
        <taxon>Bacillati</taxon>
        <taxon>Actinomycetota</taxon>
        <taxon>Thermoleophilia</taxon>
        <taxon>Solirubrobacterales</taxon>
        <taxon>Paraconexibacteraceae</taxon>
        <taxon>Paraconexibacter</taxon>
    </lineage>
</organism>
<sequence length="334" mass="35694">MSTTSRVIVITGGSAGVGRATAVAFARRGDRIALVARGRAGLEAAAEEVRAAGGTALTIVADVADPEAVEAAAAQVERELGPIDIWVNNAMAAVLGEVADTTAEEFRRVTEVTYLGTVHGTQAALRRMLPRDRGHVILIGSALARQGIPLQATYCGAKHAIQGFFESLRCELRHRGSGVGLTIVQLPGMNTTQFSWVRLHVPREPQPVPPIYAPAVAARAVVWAADHPRRREVWVGAPTVLTIIGNRCAPWLAERYLARTGFGSQQTDTPAAPDRRDYLETPLDDREDHGTTGRFTEQAHHRSPQLWAATHRASVAAATTLAAAAGGAWSHRRG</sequence>
<protein>
    <submittedName>
        <fullName evidence="5">SDR family oxidoreductase</fullName>
    </submittedName>
</protein>
<feature type="domain" description="Ketoreductase" evidence="4">
    <location>
        <begin position="6"/>
        <end position="189"/>
    </location>
</feature>
<reference evidence="5 6" key="1">
    <citation type="submission" date="2022-06" db="EMBL/GenBank/DDBJ databases">
        <title>Paraconexibacter antarcticus.</title>
        <authorList>
            <person name="Kim C.S."/>
        </authorList>
    </citation>
    <scope>NUCLEOTIDE SEQUENCE [LARGE SCALE GENOMIC DNA]</scope>
    <source>
        <strain evidence="5 6">02-257</strain>
    </source>
</reference>
<evidence type="ECO:0000259" key="4">
    <source>
        <dbReference type="SMART" id="SM00822"/>
    </source>
</evidence>
<evidence type="ECO:0000313" key="5">
    <source>
        <dbReference type="EMBL" id="UTI65344.1"/>
    </source>
</evidence>
<dbReference type="InterPro" id="IPR002347">
    <property type="entry name" value="SDR_fam"/>
</dbReference>
<gene>
    <name evidence="5" type="ORF">NBH00_03820</name>
</gene>
<evidence type="ECO:0000256" key="1">
    <source>
        <dbReference type="ARBA" id="ARBA00006484"/>
    </source>
</evidence>
<dbReference type="SUPFAM" id="SSF51735">
    <property type="entry name" value="NAD(P)-binding Rossmann-fold domains"/>
    <property type="match status" value="1"/>
</dbReference>